<protein>
    <submittedName>
        <fullName evidence="2">Uncharacterized protein</fullName>
    </submittedName>
</protein>
<dbReference type="Proteomes" id="UP000434276">
    <property type="component" value="Unassembled WGS sequence"/>
</dbReference>
<name>A0A5S9TMM3_ARATH</name>
<proteinExistence type="predicted"/>
<reference evidence="2 3" key="1">
    <citation type="submission" date="2019-12" db="EMBL/GenBank/DDBJ databases">
        <authorList>
            <person name="Jiao W.-B."/>
            <person name="Schneeberger K."/>
        </authorList>
    </citation>
    <scope>NUCLEOTIDE SEQUENCE [LARGE SCALE GENOMIC DNA]</scope>
    <source>
        <strain evidence="3">cv. C24</strain>
    </source>
</reference>
<organism evidence="2 3">
    <name type="scientific">Arabidopsis thaliana</name>
    <name type="common">Mouse-ear cress</name>
    <dbReference type="NCBI Taxonomy" id="3702"/>
    <lineage>
        <taxon>Eukaryota</taxon>
        <taxon>Viridiplantae</taxon>
        <taxon>Streptophyta</taxon>
        <taxon>Embryophyta</taxon>
        <taxon>Tracheophyta</taxon>
        <taxon>Spermatophyta</taxon>
        <taxon>Magnoliopsida</taxon>
        <taxon>eudicotyledons</taxon>
        <taxon>Gunneridae</taxon>
        <taxon>Pentapetalae</taxon>
        <taxon>rosids</taxon>
        <taxon>malvids</taxon>
        <taxon>Brassicales</taxon>
        <taxon>Brassicaceae</taxon>
        <taxon>Camelineae</taxon>
        <taxon>Arabidopsis</taxon>
    </lineage>
</organism>
<accession>A0A5S9TMM3</accession>
<evidence type="ECO:0000256" key="1">
    <source>
        <dbReference type="SAM" id="MobiDB-lite"/>
    </source>
</evidence>
<evidence type="ECO:0000313" key="3">
    <source>
        <dbReference type="Proteomes" id="UP000434276"/>
    </source>
</evidence>
<feature type="compositionally biased region" description="Basic and acidic residues" evidence="1">
    <location>
        <begin position="46"/>
        <end position="56"/>
    </location>
</feature>
<dbReference type="EMBL" id="CACSHJ010000087">
    <property type="protein sequence ID" value="CAA0185808.1"/>
    <property type="molecule type" value="Genomic_DNA"/>
</dbReference>
<dbReference type="OrthoDB" id="10372089at2759"/>
<gene>
    <name evidence="2" type="ORF">C24_LOCUS1008</name>
</gene>
<evidence type="ECO:0000313" key="2">
    <source>
        <dbReference type="EMBL" id="CAA0185808.1"/>
    </source>
</evidence>
<dbReference type="AlphaFoldDB" id="A0A5S9TMM3"/>
<sequence length="113" mass="12753">MTNPVLAPVMQQTCLQVFFRLVDVEVLKLGSDKKGESVGRLIRAGGESHEDHHQVSDDASPIGERSHCNNKLRRWETNELWREGINDVEIDFLVKDQDPTSTSRHATTLDKAT</sequence>
<feature type="region of interest" description="Disordered" evidence="1">
    <location>
        <begin position="38"/>
        <end position="65"/>
    </location>
</feature>
<dbReference type="ExpressionAtlas" id="A0A5S9TMM3">
    <property type="expression patterns" value="baseline and differential"/>
</dbReference>